<sequence>MLNTQFLEESTHFRRDSLTVTCKPYCYCRFLSIKKSIAYIVGTFWWVLLTF</sequence>
<dbReference type="EMBL" id="GBXM01088105">
    <property type="protein sequence ID" value="JAH20472.1"/>
    <property type="molecule type" value="Transcribed_RNA"/>
</dbReference>
<dbReference type="AlphaFoldDB" id="A0A0E9QVJ8"/>
<protein>
    <submittedName>
        <fullName evidence="1">Uncharacterized protein</fullName>
    </submittedName>
</protein>
<organism evidence="1">
    <name type="scientific">Anguilla anguilla</name>
    <name type="common">European freshwater eel</name>
    <name type="synonym">Muraena anguilla</name>
    <dbReference type="NCBI Taxonomy" id="7936"/>
    <lineage>
        <taxon>Eukaryota</taxon>
        <taxon>Metazoa</taxon>
        <taxon>Chordata</taxon>
        <taxon>Craniata</taxon>
        <taxon>Vertebrata</taxon>
        <taxon>Euteleostomi</taxon>
        <taxon>Actinopterygii</taxon>
        <taxon>Neopterygii</taxon>
        <taxon>Teleostei</taxon>
        <taxon>Anguilliformes</taxon>
        <taxon>Anguillidae</taxon>
        <taxon>Anguilla</taxon>
    </lineage>
</organism>
<reference evidence="1" key="1">
    <citation type="submission" date="2014-11" db="EMBL/GenBank/DDBJ databases">
        <authorList>
            <person name="Amaro Gonzalez C."/>
        </authorList>
    </citation>
    <scope>NUCLEOTIDE SEQUENCE</scope>
</reference>
<accession>A0A0E9QVJ8</accession>
<proteinExistence type="predicted"/>
<evidence type="ECO:0000313" key="1">
    <source>
        <dbReference type="EMBL" id="JAH20472.1"/>
    </source>
</evidence>
<name>A0A0E9QVJ8_ANGAN</name>
<reference evidence="1" key="2">
    <citation type="journal article" date="2015" name="Fish Shellfish Immunol.">
        <title>Early steps in the European eel (Anguilla anguilla)-Vibrio vulnificus interaction in the gills: Role of the RtxA13 toxin.</title>
        <authorList>
            <person name="Callol A."/>
            <person name="Pajuelo D."/>
            <person name="Ebbesson L."/>
            <person name="Teles M."/>
            <person name="MacKenzie S."/>
            <person name="Amaro C."/>
        </authorList>
    </citation>
    <scope>NUCLEOTIDE SEQUENCE</scope>
</reference>